<keyword evidence="3" id="KW-1185">Reference proteome</keyword>
<evidence type="ECO:0000313" key="3">
    <source>
        <dbReference type="Proteomes" id="UP000294200"/>
    </source>
</evidence>
<proteinExistence type="predicted"/>
<gene>
    <name evidence="2" type="ORF">BZM27_06250</name>
</gene>
<dbReference type="AlphaFoldDB" id="A0A4R0XG17"/>
<accession>A0A4R0XG17</accession>
<dbReference type="InterPro" id="IPR001584">
    <property type="entry name" value="Integrase_cat-core"/>
</dbReference>
<dbReference type="EMBL" id="MWML01000014">
    <property type="protein sequence ID" value="TCG09244.1"/>
    <property type="molecule type" value="Genomic_DNA"/>
</dbReference>
<reference evidence="2 3" key="1">
    <citation type="submission" date="2017-02" db="EMBL/GenBank/DDBJ databases">
        <title>Paraburkholderia sophoroidis sp. nov. and Paraburkholderia steynii sp. nov. rhizobial symbionts of the fynbos legume Hypocalyptus sophoroides.</title>
        <authorList>
            <person name="Steenkamp E.T."/>
            <person name="Beukes C.W."/>
            <person name="Van Zyl E."/>
            <person name="Avontuur J."/>
            <person name="Chan W.Y."/>
            <person name="Hassen A."/>
            <person name="Palmer M."/>
            <person name="Mthombeni L."/>
            <person name="Phalane F."/>
            <person name="Sereme K."/>
            <person name="Venter S.N."/>
        </authorList>
    </citation>
    <scope>NUCLEOTIDE SEQUENCE [LARGE SCALE GENOMIC DNA]</scope>
    <source>
        <strain evidence="2 3">HC1.1ba</strain>
    </source>
</reference>
<dbReference type="GO" id="GO:0015074">
    <property type="term" value="P:DNA integration"/>
    <property type="evidence" value="ECO:0007669"/>
    <property type="project" value="InterPro"/>
</dbReference>
<sequence length="69" mass="7959">MTTEKAMITQVIEPERLSQRQIWHGRGAYPKRAHIVSLDEARKRIEAWSTDYNSARPHLMLSPLDRGTG</sequence>
<comment type="caution">
    <text evidence="2">The sequence shown here is derived from an EMBL/GenBank/DDBJ whole genome shotgun (WGS) entry which is preliminary data.</text>
</comment>
<protein>
    <recommendedName>
        <fullName evidence="1">Integrase catalytic domain-containing protein</fullName>
    </recommendedName>
</protein>
<feature type="domain" description="Integrase catalytic" evidence="1">
    <location>
        <begin position="34"/>
        <end position="59"/>
    </location>
</feature>
<dbReference type="Proteomes" id="UP000294200">
    <property type="component" value="Unassembled WGS sequence"/>
</dbReference>
<name>A0A4R0XG17_9BURK</name>
<evidence type="ECO:0000259" key="1">
    <source>
        <dbReference type="Pfam" id="PF13683"/>
    </source>
</evidence>
<evidence type="ECO:0000313" key="2">
    <source>
        <dbReference type="EMBL" id="TCG09244.1"/>
    </source>
</evidence>
<organism evidence="2 3">
    <name type="scientific">Paraburkholderia steynii</name>
    <dbReference type="NCBI Taxonomy" id="1245441"/>
    <lineage>
        <taxon>Bacteria</taxon>
        <taxon>Pseudomonadati</taxon>
        <taxon>Pseudomonadota</taxon>
        <taxon>Betaproteobacteria</taxon>
        <taxon>Burkholderiales</taxon>
        <taxon>Burkholderiaceae</taxon>
        <taxon>Paraburkholderia</taxon>
    </lineage>
</organism>
<dbReference type="Pfam" id="PF13683">
    <property type="entry name" value="rve_3"/>
    <property type="match status" value="1"/>
</dbReference>